<reference evidence="2" key="1">
    <citation type="journal article" date="2021" name="Proc. Natl. Acad. Sci. U.S.A.">
        <title>A Catalog of Tens of Thousands of Viruses from Human Metagenomes Reveals Hidden Associations with Chronic Diseases.</title>
        <authorList>
            <person name="Tisza M.J."/>
            <person name="Buck C.B."/>
        </authorList>
    </citation>
    <scope>NUCLEOTIDE SEQUENCE</scope>
    <source>
        <strain evidence="2">Ctshb19</strain>
    </source>
</reference>
<keyword evidence="1" id="KW-0812">Transmembrane</keyword>
<keyword evidence="1" id="KW-1133">Transmembrane helix</keyword>
<evidence type="ECO:0000313" key="2">
    <source>
        <dbReference type="EMBL" id="DAF93613.1"/>
    </source>
</evidence>
<proteinExistence type="predicted"/>
<sequence length="90" mass="10266">MTITGAQIGTVFLIAACMFMVMLSVKQYERIKAMRVRMLAAECKAMLLEVENAQLRNLNKFRSKYDTPKQQEQVGATFELCKKTGGWRVT</sequence>
<name>A0A8S5UGK4_9CAUD</name>
<protein>
    <submittedName>
        <fullName evidence="2">Uncharacterized protein</fullName>
    </submittedName>
</protein>
<evidence type="ECO:0000256" key="1">
    <source>
        <dbReference type="SAM" id="Phobius"/>
    </source>
</evidence>
<organism evidence="2">
    <name type="scientific">Myoviridae sp. ctshb19</name>
    <dbReference type="NCBI Taxonomy" id="2825194"/>
    <lineage>
        <taxon>Viruses</taxon>
        <taxon>Duplodnaviria</taxon>
        <taxon>Heunggongvirae</taxon>
        <taxon>Uroviricota</taxon>
        <taxon>Caudoviricetes</taxon>
    </lineage>
</organism>
<feature type="transmembrane region" description="Helical" evidence="1">
    <location>
        <begin position="6"/>
        <end position="25"/>
    </location>
</feature>
<keyword evidence="1" id="KW-0472">Membrane</keyword>
<dbReference type="EMBL" id="BK016086">
    <property type="protein sequence ID" value="DAF93613.1"/>
    <property type="molecule type" value="Genomic_DNA"/>
</dbReference>
<accession>A0A8S5UGK4</accession>